<accession>A0A2S9YH39</accession>
<dbReference type="Proteomes" id="UP000238823">
    <property type="component" value="Unassembled WGS sequence"/>
</dbReference>
<evidence type="ECO:0000313" key="3">
    <source>
        <dbReference type="Proteomes" id="UP000238823"/>
    </source>
</evidence>
<dbReference type="EMBL" id="PVNL01000103">
    <property type="protein sequence ID" value="PRQ04443.1"/>
    <property type="molecule type" value="Genomic_DNA"/>
</dbReference>
<dbReference type="RefSeq" id="WP_106092001.1">
    <property type="nucleotide sequence ID" value="NZ_PVNL01000103.1"/>
</dbReference>
<dbReference type="AlphaFoldDB" id="A0A2S9YH39"/>
<keyword evidence="1" id="KW-0472">Membrane</keyword>
<evidence type="ECO:0000256" key="1">
    <source>
        <dbReference type="SAM" id="Phobius"/>
    </source>
</evidence>
<comment type="caution">
    <text evidence="2">The sequence shown here is derived from an EMBL/GenBank/DDBJ whole genome shotgun (WGS) entry which is preliminary data.</text>
</comment>
<organism evidence="2 3">
    <name type="scientific">Enhygromyxa salina</name>
    <dbReference type="NCBI Taxonomy" id="215803"/>
    <lineage>
        <taxon>Bacteria</taxon>
        <taxon>Pseudomonadati</taxon>
        <taxon>Myxococcota</taxon>
        <taxon>Polyangia</taxon>
        <taxon>Nannocystales</taxon>
        <taxon>Nannocystaceae</taxon>
        <taxon>Enhygromyxa</taxon>
    </lineage>
</organism>
<evidence type="ECO:0000313" key="2">
    <source>
        <dbReference type="EMBL" id="PRQ04443.1"/>
    </source>
</evidence>
<reference evidence="2 3" key="1">
    <citation type="submission" date="2018-03" db="EMBL/GenBank/DDBJ databases">
        <title>Draft Genome Sequences of the Obligatory Marine Myxobacteria Enhygromyxa salina SWB007.</title>
        <authorList>
            <person name="Poehlein A."/>
            <person name="Moghaddam J.A."/>
            <person name="Harms H."/>
            <person name="Alanjari M."/>
            <person name="Koenig G.M."/>
            <person name="Daniel R."/>
            <person name="Schaeberle T.F."/>
        </authorList>
    </citation>
    <scope>NUCLEOTIDE SEQUENCE [LARGE SCALE GENOMIC DNA]</scope>
    <source>
        <strain evidence="2 3">SWB007</strain>
    </source>
</reference>
<keyword evidence="1" id="KW-0812">Transmembrane</keyword>
<sequence>MLVIVLAQASVAEPEPPPVWESWRWLGTADERVLWATLAAAALLAAWGGWPACRALWLAWRRKS</sequence>
<name>A0A2S9YH39_9BACT</name>
<keyword evidence="1" id="KW-1133">Transmembrane helix</keyword>
<proteinExistence type="predicted"/>
<feature type="transmembrane region" description="Helical" evidence="1">
    <location>
        <begin position="38"/>
        <end position="60"/>
    </location>
</feature>
<protein>
    <submittedName>
        <fullName evidence="2">Uncharacterized protein</fullName>
    </submittedName>
</protein>
<gene>
    <name evidence="2" type="ORF">ENSA7_51040</name>
</gene>